<dbReference type="PROSITE" id="PS50042">
    <property type="entry name" value="CNMP_BINDING_3"/>
    <property type="match status" value="1"/>
</dbReference>
<dbReference type="InterPro" id="IPR049817">
    <property type="entry name" value="Encap_f2b"/>
</dbReference>
<reference evidence="3" key="1">
    <citation type="journal article" date="2019" name="Int. J. Syst. Evol. Microbiol.">
        <title>The Global Catalogue of Microorganisms (GCM) 10K type strain sequencing project: providing services to taxonomists for standard genome sequencing and annotation.</title>
        <authorList>
            <consortium name="The Broad Institute Genomics Platform"/>
            <consortium name="The Broad Institute Genome Sequencing Center for Infectious Disease"/>
            <person name="Wu L."/>
            <person name="Ma J."/>
        </authorList>
    </citation>
    <scope>NUCLEOTIDE SEQUENCE [LARGE SCALE GENOMIC DNA]</scope>
    <source>
        <strain evidence="3">CGMCC 4.7645</strain>
    </source>
</reference>
<evidence type="ECO:0000259" key="1">
    <source>
        <dbReference type="PROSITE" id="PS50042"/>
    </source>
</evidence>
<dbReference type="CDD" id="cd00038">
    <property type="entry name" value="CAP_ED"/>
    <property type="match status" value="1"/>
</dbReference>
<dbReference type="InterPro" id="IPR000595">
    <property type="entry name" value="cNMP-bd_dom"/>
</dbReference>
<dbReference type="EMBL" id="JBHUKR010000004">
    <property type="protein sequence ID" value="MFD2416004.1"/>
    <property type="molecule type" value="Genomic_DNA"/>
</dbReference>
<name>A0ABW5FLS8_9PSEU</name>
<comment type="caution">
    <text evidence="2">The sequence shown here is derived from an EMBL/GenBank/DDBJ whole genome shotgun (WGS) entry which is preliminary data.</text>
</comment>
<dbReference type="Gene3D" id="2.60.120.10">
    <property type="entry name" value="Jelly Rolls"/>
    <property type="match status" value="1"/>
</dbReference>
<dbReference type="PANTHER" id="PTHR24567:SF74">
    <property type="entry name" value="HTH-TYPE TRANSCRIPTIONAL REGULATOR ARCR"/>
    <property type="match status" value="1"/>
</dbReference>
<dbReference type="NCBIfam" id="NF041163">
    <property type="entry name" value="encap_f2b"/>
    <property type="match status" value="1"/>
</dbReference>
<dbReference type="SUPFAM" id="SSF51206">
    <property type="entry name" value="cAMP-binding domain-like"/>
    <property type="match status" value="1"/>
</dbReference>
<evidence type="ECO:0000313" key="2">
    <source>
        <dbReference type="EMBL" id="MFD2416004.1"/>
    </source>
</evidence>
<feature type="domain" description="Cyclic nucleotide-binding" evidence="1">
    <location>
        <begin position="93"/>
        <end position="204"/>
    </location>
</feature>
<dbReference type="PANTHER" id="PTHR24567">
    <property type="entry name" value="CRP FAMILY TRANSCRIPTIONAL REGULATORY PROTEIN"/>
    <property type="match status" value="1"/>
</dbReference>
<dbReference type="Pfam" id="PF19307">
    <property type="entry name" value="SrpI-like"/>
    <property type="match status" value="1"/>
</dbReference>
<protein>
    <submittedName>
        <fullName evidence="2">Family 2B encapsulin nanocompartment shell protein</fullName>
    </submittedName>
</protein>
<evidence type="ECO:0000313" key="3">
    <source>
        <dbReference type="Proteomes" id="UP001597417"/>
    </source>
</evidence>
<organism evidence="2 3">
    <name type="scientific">Amycolatopsis pigmentata</name>
    <dbReference type="NCBI Taxonomy" id="450801"/>
    <lineage>
        <taxon>Bacteria</taxon>
        <taxon>Bacillati</taxon>
        <taxon>Actinomycetota</taxon>
        <taxon>Actinomycetes</taxon>
        <taxon>Pseudonocardiales</taxon>
        <taxon>Pseudonocardiaceae</taxon>
        <taxon>Amycolatopsis</taxon>
    </lineage>
</organism>
<dbReference type="RefSeq" id="WP_378262324.1">
    <property type="nucleotide sequence ID" value="NZ_JBHUKR010000004.1"/>
</dbReference>
<dbReference type="InterPro" id="IPR045641">
    <property type="entry name" value="SrpI-like"/>
</dbReference>
<dbReference type="Pfam" id="PF00027">
    <property type="entry name" value="cNMP_binding"/>
    <property type="match status" value="1"/>
</dbReference>
<proteinExistence type="predicted"/>
<sequence>MTAPDPRTNGHTRLSLDTAAARNLATTTKTPPHTPSTGPRWLIRMLPWIEAGGGAYRVNRRLTYPVGAGRLTFSFAAGQARVVPGALRELPSLRDLDDEGTLADLAARFTQREYGPGDVITTAGHAAGEMVLLAHGKVSTRATGPYGGETALDVLAEGGFLGEEVLTGARPTWAVTAVALTPCIVLALSRAAVGEITARSGRLRAHLDRIRDSPAPARTKHGEAAMRLASGHQGEPGLPGTFADYELEPREYELSLAQTILRVHTRVSDLYSSPLDQLEEQLRLTIQQLRERQEHELINNPDFGLLHNADLRQRIHTTAGPPRPGDLDELLSRRRKSRFFLAHPRTIAAFGRECTRAGVYPDSVEIQGSRLLGWRGVPIFPCDKIPVTSRGTSSILVLRTGEKDQGVVGLRRTGIPDEYEPGLSVRLTGIDDKAIASYLVSVYYSVAVLTPDALGVLENVETAR</sequence>
<dbReference type="InterPro" id="IPR018490">
    <property type="entry name" value="cNMP-bd_dom_sf"/>
</dbReference>
<dbReference type="Proteomes" id="UP001597417">
    <property type="component" value="Unassembled WGS sequence"/>
</dbReference>
<gene>
    <name evidence="2" type="ORF">ACFSXZ_06665</name>
</gene>
<dbReference type="SMART" id="SM00100">
    <property type="entry name" value="cNMP"/>
    <property type="match status" value="1"/>
</dbReference>
<keyword evidence="3" id="KW-1185">Reference proteome</keyword>
<dbReference type="InterPro" id="IPR014710">
    <property type="entry name" value="RmlC-like_jellyroll"/>
</dbReference>
<dbReference type="InterPro" id="IPR050397">
    <property type="entry name" value="Env_Response_Regulators"/>
</dbReference>
<accession>A0ABW5FLS8</accession>